<reference evidence="1 2" key="1">
    <citation type="submission" date="2024-09" db="EMBL/GenBank/DDBJ databases">
        <authorList>
            <person name="Sun Q."/>
            <person name="Mori K."/>
        </authorList>
    </citation>
    <scope>NUCLEOTIDE SEQUENCE [LARGE SCALE GENOMIC DNA]</scope>
    <source>
        <strain evidence="1 2">CCM 8545</strain>
    </source>
</reference>
<dbReference type="RefSeq" id="WP_385876749.1">
    <property type="nucleotide sequence ID" value="NZ_JBHLXE010000070.1"/>
</dbReference>
<dbReference type="Pfam" id="PF06097">
    <property type="entry name" value="DUF945"/>
    <property type="match status" value="2"/>
</dbReference>
<name>A0ABV6C9J3_9GAMM</name>
<evidence type="ECO:0000313" key="1">
    <source>
        <dbReference type="EMBL" id="MFC0179644.1"/>
    </source>
</evidence>
<proteinExistence type="predicted"/>
<keyword evidence="2" id="KW-1185">Reference proteome</keyword>
<gene>
    <name evidence="1" type="ORF">ACFFIT_06030</name>
</gene>
<dbReference type="InterPro" id="IPR010352">
    <property type="entry name" value="DUF945"/>
</dbReference>
<protein>
    <submittedName>
        <fullName evidence="1">DUF945 family protein</fullName>
    </submittedName>
</protein>
<sequence length="781" mass="86638">MKTQSKSKKSLVAVGVLAAITLGWLGTTYTISNSVEQRLGNYVETLNQQVQSEDLFFVKPKFILKEVNSSFFKSDFIISVEIENFKKFIETQKLKSRKATSNAEFSEEYFKEEEARIKALPDFIKLFDVKNIATHGPFPKITEFNFTPGVMSIDSVTTYNDLNAEVKNFTKSLKLDDKTLASIENHQVFSANTMIPYSKSISTTLQASPFDWTINNTVIKYEGLNLTFNGAADFDLNIKSGKIGLTDLPSREGYESEEAFKKALAQVEENFTLNGLTFVQKRQSGDITTGSINLSFEPIQFKALSSETDENQKPLWNTLSFEGLDVNYERSKNDGLTFNEKANLIIKPATFNAVEYDYWNDGTKVITGNSSVVEMVADSKSIPNGFLLAGRESYKADFKLIREALSTGDLEVLIKLNNWTSIAKTIELYRQLAGTSTAAIKPFEINVKEESSDPVDLNIKLGEISTTFSRESTDTSKPLVLSAKLNSLDAKETNKNFHISLKDYSLSSTIPLQNFYPFNIDYSIGNTSFNIENRNIFTTDNMRVALGLVENEKSVDIKQHFSGKNILVNSVDFGSFELNENLENFNKESFNQLQDVFIESLKLALSNQDLFTPPQDIFIENLMAKAPASLEGLLSNGLIFNKSPNTFSSKAGKTDLSLVVKLKPITNQSIAEASSSIDSAVALIENLNFSLDADINYLADTGAKFQLLAFSGGETPEAEMIDSTRMQFAGMIPQMISSSPAASIINVTEDKLSSKIEVKDGKITVNGQEMTPDEILGLLGL</sequence>
<dbReference type="Proteomes" id="UP001589758">
    <property type="component" value="Unassembled WGS sequence"/>
</dbReference>
<accession>A0ABV6C9J3</accession>
<dbReference type="EMBL" id="JBHLXE010000070">
    <property type="protein sequence ID" value="MFC0179644.1"/>
    <property type="molecule type" value="Genomic_DNA"/>
</dbReference>
<evidence type="ECO:0000313" key="2">
    <source>
        <dbReference type="Proteomes" id="UP001589758"/>
    </source>
</evidence>
<comment type="caution">
    <text evidence="1">The sequence shown here is derived from an EMBL/GenBank/DDBJ whole genome shotgun (WGS) entry which is preliminary data.</text>
</comment>
<organism evidence="1 2">
    <name type="scientific">Thorsellia kenyensis</name>
    <dbReference type="NCBI Taxonomy" id="1549888"/>
    <lineage>
        <taxon>Bacteria</taxon>
        <taxon>Pseudomonadati</taxon>
        <taxon>Pseudomonadota</taxon>
        <taxon>Gammaproteobacteria</taxon>
        <taxon>Enterobacterales</taxon>
        <taxon>Thorselliaceae</taxon>
        <taxon>Thorsellia</taxon>
    </lineage>
</organism>